<keyword evidence="3 8" id="KW-0349">Heme</keyword>
<keyword evidence="10" id="KW-1133">Transmembrane helix</keyword>
<keyword evidence="10" id="KW-0812">Transmembrane</keyword>
<keyword evidence="5 9" id="KW-0560">Oxidoreductase</keyword>
<evidence type="ECO:0000256" key="5">
    <source>
        <dbReference type="ARBA" id="ARBA00023002"/>
    </source>
</evidence>
<dbReference type="CDD" id="cd20651">
    <property type="entry name" value="CYP15A1-like"/>
    <property type="match status" value="1"/>
</dbReference>
<dbReference type="PANTHER" id="PTHR24300">
    <property type="entry name" value="CYTOCHROME P450 508A4-RELATED"/>
    <property type="match status" value="1"/>
</dbReference>
<dbReference type="InterPro" id="IPR001128">
    <property type="entry name" value="Cyt_P450"/>
</dbReference>
<evidence type="ECO:0000256" key="2">
    <source>
        <dbReference type="ARBA" id="ARBA00010617"/>
    </source>
</evidence>
<comment type="cofactor">
    <cofactor evidence="1 8">
        <name>heme</name>
        <dbReference type="ChEBI" id="CHEBI:30413"/>
    </cofactor>
</comment>
<dbReference type="Proteomes" id="UP001497472">
    <property type="component" value="Unassembled WGS sequence"/>
</dbReference>
<gene>
    <name evidence="11" type="ORF">LNINA_LOCUS15002</name>
</gene>
<evidence type="ECO:0000256" key="10">
    <source>
        <dbReference type="SAM" id="Phobius"/>
    </source>
</evidence>
<dbReference type="GO" id="GO:0006805">
    <property type="term" value="P:xenobiotic metabolic process"/>
    <property type="evidence" value="ECO:0007669"/>
    <property type="project" value="TreeGrafter"/>
</dbReference>
<evidence type="ECO:0000256" key="7">
    <source>
        <dbReference type="ARBA" id="ARBA00023033"/>
    </source>
</evidence>
<dbReference type="Pfam" id="PF00067">
    <property type="entry name" value="p450"/>
    <property type="match status" value="1"/>
</dbReference>
<sequence length="513" mass="58590">MLRRSASTTSIRHVSKETLTILLILSIRRFGTPVIKSLNTFIHNNSLVTYVIGPTIFPVVGNLVNVWLSLKRFKCHHRVWQNWAKKYGKILGLRLGLVDVVIVFGKKYIKEVLARDVFDGRPDGYFYTMRSFGKKIGIVFSDGTTWTKTRRAVLKHLRNFGYGSRSMENNICEEVKAIVDLRKLDAGRPVVVNHVFDVAIVNIMWKLVAGKRYDLKDNKLKHICDLITKSFQLVDMSGGILTFLPFLRHIMPDFIGYSELKLIHHNIYTFIQETINEHRATLDVSKPRDLIDAFLIDIMQQKEDSFTEEELQVICRDLLEAGVETVSNTAAFMLLHIVRNPDVQKQLQDEIDSAIELSRYPTLGDRSRMIYTEAVILETLRISSVAAVGIPHMAREDARLGDYVIRKGTFLLLAIHDLHNGAQWKNPQEFNPARFITTEGNLIQSDMLMPFGTGKRRCIGEGLARSELFLFLTYILQSFNLKIPNGDPIPSTEPVDGVSLSAKEFRVIFEPRR</sequence>
<dbReference type="SUPFAM" id="SSF48264">
    <property type="entry name" value="Cytochrome P450"/>
    <property type="match status" value="1"/>
</dbReference>
<dbReference type="InterPro" id="IPR002401">
    <property type="entry name" value="Cyt_P450_E_grp-I"/>
</dbReference>
<dbReference type="PRINTS" id="PR00463">
    <property type="entry name" value="EP450I"/>
</dbReference>
<organism evidence="11 12">
    <name type="scientific">Leptosia nina</name>
    <dbReference type="NCBI Taxonomy" id="320188"/>
    <lineage>
        <taxon>Eukaryota</taxon>
        <taxon>Metazoa</taxon>
        <taxon>Ecdysozoa</taxon>
        <taxon>Arthropoda</taxon>
        <taxon>Hexapoda</taxon>
        <taxon>Insecta</taxon>
        <taxon>Pterygota</taxon>
        <taxon>Neoptera</taxon>
        <taxon>Endopterygota</taxon>
        <taxon>Lepidoptera</taxon>
        <taxon>Glossata</taxon>
        <taxon>Ditrysia</taxon>
        <taxon>Papilionoidea</taxon>
        <taxon>Pieridae</taxon>
        <taxon>Pierinae</taxon>
        <taxon>Leptosia</taxon>
    </lineage>
</organism>
<evidence type="ECO:0000256" key="4">
    <source>
        <dbReference type="ARBA" id="ARBA00022723"/>
    </source>
</evidence>
<dbReference type="Gene3D" id="1.10.630.10">
    <property type="entry name" value="Cytochrome P450"/>
    <property type="match status" value="1"/>
</dbReference>
<protein>
    <recommendedName>
        <fullName evidence="13">Cytochrome P450</fullName>
    </recommendedName>
</protein>
<keyword evidence="7 9" id="KW-0503">Monooxygenase</keyword>
<dbReference type="InterPro" id="IPR050182">
    <property type="entry name" value="Cytochrome_P450_fam2"/>
</dbReference>
<dbReference type="GO" id="GO:0005506">
    <property type="term" value="F:iron ion binding"/>
    <property type="evidence" value="ECO:0007669"/>
    <property type="project" value="InterPro"/>
</dbReference>
<dbReference type="EMBL" id="CAVLEF010000283">
    <property type="protein sequence ID" value="CAK1556238.1"/>
    <property type="molecule type" value="Genomic_DNA"/>
</dbReference>
<evidence type="ECO:0000256" key="8">
    <source>
        <dbReference type="PIRSR" id="PIRSR602401-1"/>
    </source>
</evidence>
<dbReference type="GO" id="GO:0016712">
    <property type="term" value="F:oxidoreductase activity, acting on paired donors, with incorporation or reduction of molecular oxygen, reduced flavin or flavoprotein as one donor, and incorporation of one atom of oxygen"/>
    <property type="evidence" value="ECO:0007669"/>
    <property type="project" value="TreeGrafter"/>
</dbReference>
<dbReference type="PROSITE" id="PS00086">
    <property type="entry name" value="CYTOCHROME_P450"/>
    <property type="match status" value="1"/>
</dbReference>
<evidence type="ECO:0000256" key="1">
    <source>
        <dbReference type="ARBA" id="ARBA00001971"/>
    </source>
</evidence>
<dbReference type="GO" id="GO:0006082">
    <property type="term" value="P:organic acid metabolic process"/>
    <property type="evidence" value="ECO:0007669"/>
    <property type="project" value="TreeGrafter"/>
</dbReference>
<dbReference type="FunFam" id="1.10.630.10:FF:000078">
    <property type="entry name" value="Probable cytochrome P450 515A1"/>
    <property type="match status" value="1"/>
</dbReference>
<proteinExistence type="inferred from homology"/>
<evidence type="ECO:0008006" key="13">
    <source>
        <dbReference type="Google" id="ProtNLM"/>
    </source>
</evidence>
<dbReference type="PRINTS" id="PR00385">
    <property type="entry name" value="P450"/>
</dbReference>
<feature type="binding site" description="axial binding residue" evidence="8">
    <location>
        <position position="458"/>
    </location>
    <ligand>
        <name>heme</name>
        <dbReference type="ChEBI" id="CHEBI:30413"/>
    </ligand>
    <ligandPart>
        <name>Fe</name>
        <dbReference type="ChEBI" id="CHEBI:18248"/>
    </ligandPart>
</feature>
<comment type="similarity">
    <text evidence="2 9">Belongs to the cytochrome P450 family.</text>
</comment>
<evidence type="ECO:0000313" key="12">
    <source>
        <dbReference type="Proteomes" id="UP001497472"/>
    </source>
</evidence>
<dbReference type="AlphaFoldDB" id="A0AAV1K5C1"/>
<accession>A0AAV1K5C1</accession>
<keyword evidence="12" id="KW-1185">Reference proteome</keyword>
<evidence type="ECO:0000256" key="3">
    <source>
        <dbReference type="ARBA" id="ARBA00022617"/>
    </source>
</evidence>
<name>A0AAV1K5C1_9NEOP</name>
<keyword evidence="10" id="KW-0472">Membrane</keyword>
<feature type="transmembrane region" description="Helical" evidence="10">
    <location>
        <begin position="47"/>
        <end position="70"/>
    </location>
</feature>
<dbReference type="InterPro" id="IPR036396">
    <property type="entry name" value="Cyt_P450_sf"/>
</dbReference>
<keyword evidence="6 8" id="KW-0408">Iron</keyword>
<evidence type="ECO:0000313" key="11">
    <source>
        <dbReference type="EMBL" id="CAK1556238.1"/>
    </source>
</evidence>
<keyword evidence="4 8" id="KW-0479">Metal-binding</keyword>
<dbReference type="GO" id="GO:0005737">
    <property type="term" value="C:cytoplasm"/>
    <property type="evidence" value="ECO:0007669"/>
    <property type="project" value="TreeGrafter"/>
</dbReference>
<dbReference type="PANTHER" id="PTHR24300:SF376">
    <property type="entry name" value="CYTOCHROME P450 15A1"/>
    <property type="match status" value="1"/>
</dbReference>
<comment type="caution">
    <text evidence="11">The sequence shown here is derived from an EMBL/GenBank/DDBJ whole genome shotgun (WGS) entry which is preliminary data.</text>
</comment>
<reference evidence="11 12" key="1">
    <citation type="submission" date="2023-11" db="EMBL/GenBank/DDBJ databases">
        <authorList>
            <person name="Okamura Y."/>
        </authorList>
    </citation>
    <scope>NUCLEOTIDE SEQUENCE [LARGE SCALE GENOMIC DNA]</scope>
</reference>
<dbReference type="GO" id="GO:0020037">
    <property type="term" value="F:heme binding"/>
    <property type="evidence" value="ECO:0007669"/>
    <property type="project" value="InterPro"/>
</dbReference>
<evidence type="ECO:0000256" key="9">
    <source>
        <dbReference type="RuleBase" id="RU000461"/>
    </source>
</evidence>
<evidence type="ECO:0000256" key="6">
    <source>
        <dbReference type="ARBA" id="ARBA00023004"/>
    </source>
</evidence>
<dbReference type="InterPro" id="IPR017972">
    <property type="entry name" value="Cyt_P450_CS"/>
</dbReference>
<dbReference type="GO" id="GO:0008395">
    <property type="term" value="F:steroid hydroxylase activity"/>
    <property type="evidence" value="ECO:0007669"/>
    <property type="project" value="TreeGrafter"/>
</dbReference>